<feature type="domain" description="D-isomer specific 2-hydroxyacid dehydrogenase catalytic" evidence="5">
    <location>
        <begin position="10"/>
        <end position="327"/>
    </location>
</feature>
<gene>
    <name evidence="7" type="ORF">GCM10011374_40360</name>
</gene>
<sequence length="332" mass="35194">MLSVEPRYLVTMPVPEPGPSLLAASGTVTVLPEPPDHDTLRRLCASGDFDVVLTQLRDVLDAELLAAARVQGISNFAVGYNNIDVAAATRRGILVGNTPGVLTDATADVAMALVLATARRVVEGDRMVREGRFAGWEPELLLGRDVSGAVLGLAGFGRIARATARRALGFGMEVLFAPRPPGDRPVGDEELGEFAGRVRQVPWEELVARSDYLSLHVPLAEATHHLVDAGVLARMKPEAILINTARGPVVDEAALVEALRTGRIAGAGLDVYEDEPRLAPGLAELPNTVLLPHVGSATVSVRREMSRLSALNAVAIAEGRMPPHPVNPEARA</sequence>
<dbReference type="GO" id="GO:0051287">
    <property type="term" value="F:NAD binding"/>
    <property type="evidence" value="ECO:0007669"/>
    <property type="project" value="InterPro"/>
</dbReference>
<organism evidence="7 8">
    <name type="scientific">Kocuria dechangensis</name>
    <dbReference type="NCBI Taxonomy" id="1176249"/>
    <lineage>
        <taxon>Bacteria</taxon>
        <taxon>Bacillati</taxon>
        <taxon>Actinomycetota</taxon>
        <taxon>Actinomycetes</taxon>
        <taxon>Micrococcales</taxon>
        <taxon>Micrococcaceae</taxon>
        <taxon>Kocuria</taxon>
    </lineage>
</organism>
<evidence type="ECO:0000313" key="7">
    <source>
        <dbReference type="EMBL" id="GGG71577.1"/>
    </source>
</evidence>
<evidence type="ECO:0000313" key="8">
    <source>
        <dbReference type="Proteomes" id="UP000638848"/>
    </source>
</evidence>
<proteinExistence type="inferred from homology"/>
<comment type="caution">
    <text evidence="7">The sequence shown here is derived from an EMBL/GenBank/DDBJ whole genome shotgun (WGS) entry which is preliminary data.</text>
</comment>
<dbReference type="InterPro" id="IPR036291">
    <property type="entry name" value="NAD(P)-bd_dom_sf"/>
</dbReference>
<keyword evidence="8" id="KW-1185">Reference proteome</keyword>
<dbReference type="PANTHER" id="PTHR10996">
    <property type="entry name" value="2-HYDROXYACID DEHYDROGENASE-RELATED"/>
    <property type="match status" value="1"/>
</dbReference>
<dbReference type="Pfam" id="PF02826">
    <property type="entry name" value="2-Hacid_dh_C"/>
    <property type="match status" value="1"/>
</dbReference>
<dbReference type="Gene3D" id="3.40.50.720">
    <property type="entry name" value="NAD(P)-binding Rossmann-like Domain"/>
    <property type="match status" value="2"/>
</dbReference>
<reference evidence="7" key="2">
    <citation type="submission" date="2020-09" db="EMBL/GenBank/DDBJ databases">
        <authorList>
            <person name="Sun Q."/>
            <person name="Zhou Y."/>
        </authorList>
    </citation>
    <scope>NUCLEOTIDE SEQUENCE</scope>
    <source>
        <strain evidence="7">CGMCC 1.12187</strain>
    </source>
</reference>
<dbReference type="EMBL" id="BMEQ01000047">
    <property type="protein sequence ID" value="GGG71577.1"/>
    <property type="molecule type" value="Genomic_DNA"/>
</dbReference>
<accession>A0A917M1M1</accession>
<evidence type="ECO:0000259" key="5">
    <source>
        <dbReference type="Pfam" id="PF00389"/>
    </source>
</evidence>
<name>A0A917M1M1_9MICC</name>
<reference evidence="7" key="1">
    <citation type="journal article" date="2014" name="Int. J. Syst. Evol. Microbiol.">
        <title>Complete genome sequence of Corynebacterium casei LMG S-19264T (=DSM 44701T), isolated from a smear-ripened cheese.</title>
        <authorList>
            <consortium name="US DOE Joint Genome Institute (JGI-PGF)"/>
            <person name="Walter F."/>
            <person name="Albersmeier A."/>
            <person name="Kalinowski J."/>
            <person name="Ruckert C."/>
        </authorList>
    </citation>
    <scope>NUCLEOTIDE SEQUENCE</scope>
    <source>
        <strain evidence="7">CGMCC 1.12187</strain>
    </source>
</reference>
<dbReference type="CDD" id="cd05301">
    <property type="entry name" value="GDH"/>
    <property type="match status" value="1"/>
</dbReference>
<evidence type="ECO:0000256" key="2">
    <source>
        <dbReference type="ARBA" id="ARBA00023002"/>
    </source>
</evidence>
<keyword evidence="2 4" id="KW-0560">Oxidoreductase</keyword>
<dbReference type="PANTHER" id="PTHR10996:SF283">
    <property type="entry name" value="GLYOXYLATE_HYDROXYPYRUVATE REDUCTASE B"/>
    <property type="match status" value="1"/>
</dbReference>
<protein>
    <submittedName>
        <fullName evidence="7">D-glycerate dehydrogenase</fullName>
    </submittedName>
</protein>
<keyword evidence="3" id="KW-0520">NAD</keyword>
<dbReference type="InterPro" id="IPR006140">
    <property type="entry name" value="D-isomer_DH_NAD-bd"/>
</dbReference>
<dbReference type="SUPFAM" id="SSF52283">
    <property type="entry name" value="Formate/glycerate dehydrogenase catalytic domain-like"/>
    <property type="match status" value="1"/>
</dbReference>
<dbReference type="FunFam" id="3.40.50.720:FF:000203">
    <property type="entry name" value="D-3-phosphoglycerate dehydrogenase (SerA)"/>
    <property type="match status" value="1"/>
</dbReference>
<dbReference type="SUPFAM" id="SSF51735">
    <property type="entry name" value="NAD(P)-binding Rossmann-fold domains"/>
    <property type="match status" value="1"/>
</dbReference>
<feature type="domain" description="D-isomer specific 2-hydroxyacid dehydrogenase NAD-binding" evidence="6">
    <location>
        <begin position="111"/>
        <end position="295"/>
    </location>
</feature>
<dbReference type="AlphaFoldDB" id="A0A917M1M1"/>
<evidence type="ECO:0000256" key="3">
    <source>
        <dbReference type="ARBA" id="ARBA00023027"/>
    </source>
</evidence>
<evidence type="ECO:0000259" key="6">
    <source>
        <dbReference type="Pfam" id="PF02826"/>
    </source>
</evidence>
<dbReference type="Pfam" id="PF00389">
    <property type="entry name" value="2-Hacid_dh"/>
    <property type="match status" value="1"/>
</dbReference>
<dbReference type="InterPro" id="IPR006139">
    <property type="entry name" value="D-isomer_2_OHA_DH_cat_dom"/>
</dbReference>
<dbReference type="Proteomes" id="UP000638848">
    <property type="component" value="Unassembled WGS sequence"/>
</dbReference>
<comment type="similarity">
    <text evidence="1 4">Belongs to the D-isomer specific 2-hydroxyacid dehydrogenase family.</text>
</comment>
<dbReference type="InterPro" id="IPR050223">
    <property type="entry name" value="D-isomer_2-hydroxyacid_DH"/>
</dbReference>
<dbReference type="GO" id="GO:0016618">
    <property type="term" value="F:hydroxypyruvate reductase [NAD(P)H] activity"/>
    <property type="evidence" value="ECO:0007669"/>
    <property type="project" value="TreeGrafter"/>
</dbReference>
<evidence type="ECO:0000256" key="1">
    <source>
        <dbReference type="ARBA" id="ARBA00005854"/>
    </source>
</evidence>
<dbReference type="GO" id="GO:0005829">
    <property type="term" value="C:cytosol"/>
    <property type="evidence" value="ECO:0007669"/>
    <property type="project" value="TreeGrafter"/>
</dbReference>
<dbReference type="GO" id="GO:0030267">
    <property type="term" value="F:glyoxylate reductase (NADPH) activity"/>
    <property type="evidence" value="ECO:0007669"/>
    <property type="project" value="TreeGrafter"/>
</dbReference>
<evidence type="ECO:0000256" key="4">
    <source>
        <dbReference type="RuleBase" id="RU003719"/>
    </source>
</evidence>